<dbReference type="EMBL" id="KN818252">
    <property type="protein sequence ID" value="KIL64086.1"/>
    <property type="molecule type" value="Genomic_DNA"/>
</dbReference>
<feature type="domain" description="Integrase core" evidence="1">
    <location>
        <begin position="156"/>
        <end position="329"/>
    </location>
</feature>
<accession>A0A0C2X495</accession>
<protein>
    <recommendedName>
        <fullName evidence="1">Integrase core domain-containing protein</fullName>
    </recommendedName>
</protein>
<dbReference type="HOGENOM" id="CLU_038374_0_1_1"/>
<dbReference type="InParanoid" id="A0A0C2X495"/>
<name>A0A0C2X495_AMAMK</name>
<dbReference type="AlphaFoldDB" id="A0A0C2X495"/>
<dbReference type="PANTHER" id="PTHR46177">
    <property type="entry name" value="INTEGRASE CATALYTIC DOMAIN-CONTAINING PROTEIN"/>
    <property type="match status" value="1"/>
</dbReference>
<dbReference type="InterPro" id="IPR058913">
    <property type="entry name" value="Integrase_dom_put"/>
</dbReference>
<gene>
    <name evidence="2" type="ORF">M378DRAFT_186826</name>
</gene>
<keyword evidence="3" id="KW-1185">Reference proteome</keyword>
<organism evidence="2 3">
    <name type="scientific">Amanita muscaria (strain Koide BX008)</name>
    <dbReference type="NCBI Taxonomy" id="946122"/>
    <lineage>
        <taxon>Eukaryota</taxon>
        <taxon>Fungi</taxon>
        <taxon>Dikarya</taxon>
        <taxon>Basidiomycota</taxon>
        <taxon>Agaricomycotina</taxon>
        <taxon>Agaricomycetes</taxon>
        <taxon>Agaricomycetidae</taxon>
        <taxon>Agaricales</taxon>
        <taxon>Pluteineae</taxon>
        <taxon>Amanitaceae</taxon>
        <taxon>Amanita</taxon>
    </lineage>
</organism>
<evidence type="ECO:0000313" key="2">
    <source>
        <dbReference type="EMBL" id="KIL64086.1"/>
    </source>
</evidence>
<evidence type="ECO:0000313" key="3">
    <source>
        <dbReference type="Proteomes" id="UP000054549"/>
    </source>
</evidence>
<sequence length="488" mass="56769">MRNCQVALQPRVPRQVGRNKPISPRSELDGWIIYYWHLGFPDTKIADHVLDHFDRAVYGLSYKSVQRIRKILKLKGTVQQAATFDTITEIYKVIRGRFPTMGARRMVTVIRQEYSIRVPEKLVNDFLRHVEPEAVEKRKRGRFKRRRFWSAGVMEYWSIDQHDKWGRFGLWLHLGIDPYPGRFAWLKVWWCNRNPRLLIHYYLEAARKIGGIPLLTMSDAGRENNGIANMHTLVRHQLDPSLHDTLQHRFCTDKKNIKSEIGWSQFRAQCAPGFEDLFDFGVNNGLYSPSDPLENLVFRWLGIPWLQAEIDKWMNMYNSSYRRANKHKTLPHGIPDLIHAKPERYKSQNFQIMISTELFDEMQQEWAPHDDPVFQLTPTSFHNQANNHYGSLGRPAVSRGTFWDIYNALLACFQQDPVNATLEEEFNLANLGADQGMDLLPGFRQLRLGDEVVGDGVVLHGAYDEADFTDSEMEEPAYAAEFTDDEAE</sequence>
<proteinExistence type="predicted"/>
<dbReference type="Pfam" id="PF24764">
    <property type="entry name" value="rva_4"/>
    <property type="match status" value="1"/>
</dbReference>
<dbReference type="PANTHER" id="PTHR46177:SF1">
    <property type="entry name" value="INTEGRASE CATALYTIC DOMAIN-CONTAINING PROTEIN"/>
    <property type="match status" value="1"/>
</dbReference>
<reference evidence="2 3" key="1">
    <citation type="submission" date="2014-04" db="EMBL/GenBank/DDBJ databases">
        <title>Evolutionary Origins and Diversification of the Mycorrhizal Mutualists.</title>
        <authorList>
            <consortium name="DOE Joint Genome Institute"/>
            <consortium name="Mycorrhizal Genomics Consortium"/>
            <person name="Kohler A."/>
            <person name="Kuo A."/>
            <person name="Nagy L.G."/>
            <person name="Floudas D."/>
            <person name="Copeland A."/>
            <person name="Barry K.W."/>
            <person name="Cichocki N."/>
            <person name="Veneault-Fourrey C."/>
            <person name="LaButti K."/>
            <person name="Lindquist E.A."/>
            <person name="Lipzen A."/>
            <person name="Lundell T."/>
            <person name="Morin E."/>
            <person name="Murat C."/>
            <person name="Riley R."/>
            <person name="Ohm R."/>
            <person name="Sun H."/>
            <person name="Tunlid A."/>
            <person name="Henrissat B."/>
            <person name="Grigoriev I.V."/>
            <person name="Hibbett D.S."/>
            <person name="Martin F."/>
        </authorList>
    </citation>
    <scope>NUCLEOTIDE SEQUENCE [LARGE SCALE GENOMIC DNA]</scope>
    <source>
        <strain evidence="2 3">Koide BX008</strain>
    </source>
</reference>
<dbReference type="OrthoDB" id="5946233at2759"/>
<evidence type="ECO:0000259" key="1">
    <source>
        <dbReference type="Pfam" id="PF24764"/>
    </source>
</evidence>
<dbReference type="Proteomes" id="UP000054549">
    <property type="component" value="Unassembled WGS sequence"/>
</dbReference>